<dbReference type="STRING" id="1325734.A0A428P3I2"/>
<name>A0A428P3I2_9HYPO</name>
<feature type="region of interest" description="Disordered" evidence="1">
    <location>
        <begin position="1"/>
        <end position="48"/>
    </location>
</feature>
<evidence type="ECO:0000313" key="4">
    <source>
        <dbReference type="EMBL" id="RSL47604.1"/>
    </source>
</evidence>
<protein>
    <recommendedName>
        <fullName evidence="3">Linalool dehydratase/isomerase domain-containing protein</fullName>
    </recommendedName>
</protein>
<evidence type="ECO:0000256" key="1">
    <source>
        <dbReference type="SAM" id="MobiDB-lite"/>
    </source>
</evidence>
<dbReference type="EMBL" id="NKCI01000213">
    <property type="protein sequence ID" value="RSL47604.1"/>
    <property type="molecule type" value="Genomic_DNA"/>
</dbReference>
<accession>A0A428P3I2</accession>
<comment type="caution">
    <text evidence="4">The sequence shown here is derived from an EMBL/GenBank/DDBJ whole genome shotgun (WGS) entry which is preliminary data.</text>
</comment>
<feature type="transmembrane region" description="Helical" evidence="2">
    <location>
        <begin position="79"/>
        <end position="96"/>
    </location>
</feature>
<organism evidence="4 5">
    <name type="scientific">Fusarium duplospermum</name>
    <dbReference type="NCBI Taxonomy" id="1325734"/>
    <lineage>
        <taxon>Eukaryota</taxon>
        <taxon>Fungi</taxon>
        <taxon>Dikarya</taxon>
        <taxon>Ascomycota</taxon>
        <taxon>Pezizomycotina</taxon>
        <taxon>Sordariomycetes</taxon>
        <taxon>Hypocreomycetidae</taxon>
        <taxon>Hypocreales</taxon>
        <taxon>Nectriaceae</taxon>
        <taxon>Fusarium</taxon>
        <taxon>Fusarium solani species complex</taxon>
    </lineage>
</organism>
<feature type="transmembrane region" description="Helical" evidence="2">
    <location>
        <begin position="108"/>
        <end position="131"/>
    </location>
</feature>
<dbReference type="InterPro" id="IPR041411">
    <property type="entry name" value="Ldi"/>
</dbReference>
<evidence type="ECO:0000259" key="3">
    <source>
        <dbReference type="Pfam" id="PF18566"/>
    </source>
</evidence>
<keyword evidence="2" id="KW-0812">Transmembrane</keyword>
<feature type="domain" description="Linalool dehydratase/isomerase" evidence="3">
    <location>
        <begin position="268"/>
        <end position="568"/>
    </location>
</feature>
<proteinExistence type="predicted"/>
<dbReference type="Proteomes" id="UP000288168">
    <property type="component" value="Unassembled WGS sequence"/>
</dbReference>
<feature type="compositionally biased region" description="Polar residues" evidence="1">
    <location>
        <begin position="1"/>
        <end position="15"/>
    </location>
</feature>
<feature type="compositionally biased region" description="Polar residues" evidence="1">
    <location>
        <begin position="24"/>
        <end position="35"/>
    </location>
</feature>
<gene>
    <name evidence="4" type="ORF">CEP54_013325</name>
</gene>
<sequence>MATLTQAQTAPQLSVMTRVKPKENGSTSNGSTVAPQTRPVPRKPLEPEKHPVPFKIEECLIPESVGLGIVKKHYQEQTLTRYFTLYAVGLFAFHYLQSPALRVLGLGLVFPGAGFTAIGTLPTTLAFLLSVVMVPVSLVIWFGIGFALLPLLVYFGSTISAAYAVGDAPIIDRVGIVWAIIVPLAIYWTRSTAAKNNAIGFTKRSQRNKYVVQAVRDNVENATPAPAPGSRELDLKTLRFMQHIIERGLSDDYSYFDIIDQFREAAIRYQLYGLVDALAIFQTHYAPNFHGYISQACRNSLEKSLTKKVMNYWKWESMLGAFKLNDWDPIKKDNIMVSGYLAVAMGLYQSSSGDRRYMEKDCLEFVIDDGKHYKTDYPGLLQAMENNWRENPFCLYPCEPKWTYTLCNLIGMAGLVVGDRILEKNVGDKLKPRFERALEEEFTECDGRMLTLRNETTGLTIPNFAALLTDCINAINLTCYLPHIAHRTWAMMRKEYLGLDESGKVFVKDLEGADKMDPCNYKFSEGPIYVYVAAAAAEFGDEAIRQSAIDQVDNEFFPAKTTSTGALVNEGLSASSQAVLLMARLSRYLDLASATTKGPDPVTMSGPLLANAPFPDVLVAKAWSEDGKKLDLVLYPGNKPGNFTLEFERLQPTQVYSIGKGTMTANHEGKATAVVYVDGRTQLLVEAQ</sequence>
<reference evidence="4 5" key="1">
    <citation type="submission" date="2017-06" db="EMBL/GenBank/DDBJ databases">
        <title>Comparative genomic analysis of Ambrosia Fusariam Clade fungi.</title>
        <authorList>
            <person name="Stajich J.E."/>
            <person name="Carrillo J."/>
            <person name="Kijimoto T."/>
            <person name="Eskalen A."/>
            <person name="O'Donnell K."/>
            <person name="Kasson M."/>
        </authorList>
    </citation>
    <scope>NUCLEOTIDE SEQUENCE [LARGE SCALE GENOMIC DNA]</scope>
    <source>
        <strain evidence="4 5">NRRL62584</strain>
    </source>
</reference>
<dbReference type="Pfam" id="PF18566">
    <property type="entry name" value="Ldi"/>
    <property type="match status" value="1"/>
</dbReference>
<dbReference type="AlphaFoldDB" id="A0A428P3I2"/>
<feature type="transmembrane region" description="Helical" evidence="2">
    <location>
        <begin position="170"/>
        <end position="188"/>
    </location>
</feature>
<feature type="transmembrane region" description="Helical" evidence="2">
    <location>
        <begin position="138"/>
        <end position="164"/>
    </location>
</feature>
<dbReference type="OrthoDB" id="9979195at2759"/>
<evidence type="ECO:0000313" key="5">
    <source>
        <dbReference type="Proteomes" id="UP000288168"/>
    </source>
</evidence>
<evidence type="ECO:0000256" key="2">
    <source>
        <dbReference type="SAM" id="Phobius"/>
    </source>
</evidence>
<keyword evidence="2" id="KW-0472">Membrane</keyword>
<keyword evidence="5" id="KW-1185">Reference proteome</keyword>
<keyword evidence="2" id="KW-1133">Transmembrane helix</keyword>